<dbReference type="PANTHER" id="PTHR42847">
    <property type="entry name" value="ALKANESULFONATE MONOOXYGENASE"/>
    <property type="match status" value="1"/>
</dbReference>
<dbReference type="EMBL" id="UGQT01000001">
    <property type="protein sequence ID" value="STZ59661.1"/>
    <property type="molecule type" value="Genomic_DNA"/>
</dbReference>
<dbReference type="Gene3D" id="3.20.20.30">
    <property type="entry name" value="Luciferase-like domain"/>
    <property type="match status" value="1"/>
</dbReference>
<sequence>MRFGLLGVNSFYGAHPAAAASTARLAEEIGLDSVWAIDHVVVPATYETTYPYDESGKMMGGEVEFDLADPLIWLAYAAAVTERVILATGVLVLPQRNPLVLAKQAASLDVLSGGRVHLGVGVGWLEEEFTAVGVPFADRGRRHDDYVTALRALWRDTKATVDTTYATFTDAVSLPHPVNGGVPIVIGGGSERAARRAGRIGDGFFPTVAGPDALQPLLAIIRTEADAAGRDADAIEVTVPYGGDLTGLDDGTRRRAIVDELSRTADGYAAIGVTRILIPAQPADALRALAADLSDRYGITDATIGGAVAAV</sequence>
<dbReference type="InterPro" id="IPR011251">
    <property type="entry name" value="Luciferase-like_dom"/>
</dbReference>
<evidence type="ECO:0000313" key="7">
    <source>
        <dbReference type="Proteomes" id="UP000254978"/>
    </source>
</evidence>
<dbReference type="GO" id="GO:0046306">
    <property type="term" value="P:alkanesulfonate catabolic process"/>
    <property type="evidence" value="ECO:0007669"/>
    <property type="project" value="TreeGrafter"/>
</dbReference>
<dbReference type="InterPro" id="IPR050172">
    <property type="entry name" value="SsuD_RutA_monooxygenase"/>
</dbReference>
<evidence type="ECO:0000256" key="2">
    <source>
        <dbReference type="ARBA" id="ARBA00022643"/>
    </source>
</evidence>
<gene>
    <name evidence="6" type="primary">fgd1_4</name>
    <name evidence="6" type="ORF">NCTC10821_03199</name>
</gene>
<dbReference type="InterPro" id="IPR019921">
    <property type="entry name" value="Lucif-like_OxRdtase_Rv2161c"/>
</dbReference>
<organism evidence="6 7">
    <name type="scientific">Mycolicibacterium tokaiense</name>
    <dbReference type="NCBI Taxonomy" id="39695"/>
    <lineage>
        <taxon>Bacteria</taxon>
        <taxon>Bacillati</taxon>
        <taxon>Actinomycetota</taxon>
        <taxon>Actinomycetes</taxon>
        <taxon>Mycobacteriales</taxon>
        <taxon>Mycobacteriaceae</taxon>
        <taxon>Mycolicibacterium</taxon>
    </lineage>
</organism>
<dbReference type="GO" id="GO:0008726">
    <property type="term" value="F:alkanesulfonate monooxygenase activity"/>
    <property type="evidence" value="ECO:0007669"/>
    <property type="project" value="TreeGrafter"/>
</dbReference>
<evidence type="ECO:0000256" key="3">
    <source>
        <dbReference type="ARBA" id="ARBA00023002"/>
    </source>
</evidence>
<dbReference type="AlphaFoldDB" id="A0A378TFS2"/>
<dbReference type="EC" id="1.1.98.2" evidence="6"/>
<dbReference type="Pfam" id="PF00296">
    <property type="entry name" value="Bac_luciferase"/>
    <property type="match status" value="1"/>
</dbReference>
<proteinExistence type="predicted"/>
<keyword evidence="3 6" id="KW-0560">Oxidoreductase</keyword>
<keyword evidence="1" id="KW-0285">Flavoprotein</keyword>
<dbReference type="Proteomes" id="UP000254978">
    <property type="component" value="Unassembled WGS sequence"/>
</dbReference>
<dbReference type="GO" id="GO:0052749">
    <property type="term" value="F:glucose-6-phosphate dehydrogenase (coenzyme F420) activity"/>
    <property type="evidence" value="ECO:0007669"/>
    <property type="project" value="UniProtKB-EC"/>
</dbReference>
<evidence type="ECO:0000313" key="6">
    <source>
        <dbReference type="EMBL" id="STZ59661.1"/>
    </source>
</evidence>
<dbReference type="InterPro" id="IPR036661">
    <property type="entry name" value="Luciferase-like_sf"/>
</dbReference>
<dbReference type="PANTHER" id="PTHR42847:SF4">
    <property type="entry name" value="ALKANESULFONATE MONOOXYGENASE-RELATED"/>
    <property type="match status" value="1"/>
</dbReference>
<dbReference type="OrthoDB" id="3206024at2"/>
<keyword evidence="4" id="KW-0503">Monooxygenase</keyword>
<dbReference type="SUPFAM" id="SSF51679">
    <property type="entry name" value="Bacterial luciferase-like"/>
    <property type="match status" value="1"/>
</dbReference>
<dbReference type="NCBIfam" id="TIGR03619">
    <property type="entry name" value="F420_Rv2161c"/>
    <property type="match status" value="1"/>
</dbReference>
<evidence type="ECO:0000256" key="4">
    <source>
        <dbReference type="ARBA" id="ARBA00023033"/>
    </source>
</evidence>
<evidence type="ECO:0000259" key="5">
    <source>
        <dbReference type="Pfam" id="PF00296"/>
    </source>
</evidence>
<accession>A0A378TFS2</accession>
<keyword evidence="7" id="KW-1185">Reference proteome</keyword>
<evidence type="ECO:0000256" key="1">
    <source>
        <dbReference type="ARBA" id="ARBA00022630"/>
    </source>
</evidence>
<protein>
    <submittedName>
        <fullName evidence="6">Putative F420-dependent oxidoreductase, Rv2161c family</fullName>
        <ecNumber evidence="6">1.1.98.2</ecNumber>
    </submittedName>
</protein>
<reference evidence="6 7" key="1">
    <citation type="submission" date="2018-06" db="EMBL/GenBank/DDBJ databases">
        <authorList>
            <consortium name="Pathogen Informatics"/>
            <person name="Doyle S."/>
        </authorList>
    </citation>
    <scope>NUCLEOTIDE SEQUENCE [LARGE SCALE GENOMIC DNA]</scope>
    <source>
        <strain evidence="6 7">NCTC10821</strain>
    </source>
</reference>
<name>A0A378TFS2_9MYCO</name>
<keyword evidence="2" id="KW-0288">FMN</keyword>
<feature type="domain" description="Luciferase-like" evidence="5">
    <location>
        <begin position="13"/>
        <end position="239"/>
    </location>
</feature>